<reference evidence="2" key="1">
    <citation type="submission" date="2022-07" db="EMBL/GenBank/DDBJ databases">
        <title>Evaluation of T. orientalis genome assembly methods using nanopore sequencing and analysis of variation between genomes.</title>
        <authorList>
            <person name="Yam J."/>
            <person name="Micallef M.L."/>
            <person name="Liu M."/>
            <person name="Djordjevic S.P."/>
            <person name="Bogema D.R."/>
            <person name="Jenkins C."/>
        </authorList>
    </citation>
    <scope>NUCLEOTIDE SEQUENCE</scope>
    <source>
        <strain evidence="2">Goon Nure</strain>
    </source>
</reference>
<proteinExistence type="predicted"/>
<evidence type="ECO:0000259" key="1">
    <source>
        <dbReference type="Pfam" id="PF26188"/>
    </source>
</evidence>
<accession>A0A976MA30</accession>
<gene>
    <name evidence="2" type="ORF">MACK_000504</name>
</gene>
<organism evidence="2 3">
    <name type="scientific">Theileria orientalis</name>
    <dbReference type="NCBI Taxonomy" id="68886"/>
    <lineage>
        <taxon>Eukaryota</taxon>
        <taxon>Sar</taxon>
        <taxon>Alveolata</taxon>
        <taxon>Apicomplexa</taxon>
        <taxon>Aconoidasida</taxon>
        <taxon>Piroplasmida</taxon>
        <taxon>Theileriidae</taxon>
        <taxon>Theileria</taxon>
    </lineage>
</organism>
<protein>
    <recommendedName>
        <fullName evidence="1">RNA-editing substrate-binding complex 6 protein domain-containing protein</fullName>
    </recommendedName>
</protein>
<feature type="domain" description="RNA-editing substrate-binding complex 6 protein" evidence="1">
    <location>
        <begin position="105"/>
        <end position="272"/>
    </location>
</feature>
<dbReference type="Proteomes" id="UP000244811">
    <property type="component" value="Chromosome 1"/>
</dbReference>
<dbReference type="EMBL" id="CP056069">
    <property type="protein sequence ID" value="UKK00432.1"/>
    <property type="molecule type" value="Genomic_DNA"/>
</dbReference>
<sequence length="743" mass="86186">MATKVKRIPNVFESLYHLAKYDSYDSAKWRDMLTGIHRKYKDKHSIRDICLLYYALFKGHSNNRIAHIEIKYKDRESREYLGPLKIRDIADAYLSNVSSLIKFMNTKQLAIISKYLLLFNKLDESICNTILSRISSNHLRITPRSFCNIVLALSESNNVNSDSVERLLMQNKSLLSNMNRIDLMYILKSISIHNINNSELMNILSDKLNYYIEDMSANEVLSTLYSIYRLNWHNEPVITSLYFKIQNLINEYNVSSLLLISKCLSHFNLKDIREFFDVELIPRVHHLMDTDIMVCSKTSGMNHNDKVVDELLLLYKYCYSSGSTLYPKMLNSILDKFIVDYQWQSLFTVLYRYQKNIKCSSILINSKVNSSTDNSSQVNCDDVDVNEYVKLVLKSIEGFKRYISTNKVSIKYLPEITKCMAESGFDRNDVLLEIIKGIDVADIKLADYFVDTLFNLHTVDFHPFNTVYNELISLVLNDKSICDYGYLVPIMSILFYRNRKIPSALDEMFKSVFNKGRIQTESWKVLSPEYTSISSYKKHKMDICDEVLEYLLYTLVFPMKTTDNTPSSISSGCSNISNGCSSSDDDNNSNGSNDNNGNTRFLQYKNELAFIFKTIKRFKRGDLLKIMLWYIGEIDEKVLKKMLEVGIIPCIKENLDTNWIVDKQIEIELVESASVPRELGMNLSKINCLLIKLDGELVFKPCYLESGTKEVYYNQRSREKWDSVSMNMLRSILELNSYGLKLI</sequence>
<evidence type="ECO:0000313" key="2">
    <source>
        <dbReference type="EMBL" id="UKK00432.1"/>
    </source>
</evidence>
<dbReference type="Pfam" id="PF26188">
    <property type="entry name" value="RESC6"/>
    <property type="match status" value="1"/>
</dbReference>
<dbReference type="AlphaFoldDB" id="A0A976MA30"/>
<name>A0A976MA30_THEOR</name>
<evidence type="ECO:0000313" key="3">
    <source>
        <dbReference type="Proteomes" id="UP000244811"/>
    </source>
</evidence>
<dbReference type="InterPro" id="IPR058917">
    <property type="entry name" value="RESC6_dom"/>
</dbReference>